<evidence type="ECO:0000256" key="4">
    <source>
        <dbReference type="ARBA" id="ARBA00012012"/>
    </source>
</evidence>
<name>A0A1A9UM43_GLOAU</name>
<evidence type="ECO:0000259" key="13">
    <source>
        <dbReference type="Pfam" id="PF04389"/>
    </source>
</evidence>
<dbReference type="GO" id="GO:0005576">
    <property type="term" value="C:extracellular region"/>
    <property type="evidence" value="ECO:0007669"/>
    <property type="project" value="UniProtKB-SubCell"/>
</dbReference>
<evidence type="ECO:0000256" key="9">
    <source>
        <dbReference type="ARBA" id="ARBA00022833"/>
    </source>
</evidence>
<dbReference type="InterPro" id="IPR037457">
    <property type="entry name" value="M28_QC"/>
</dbReference>
<dbReference type="CDD" id="cd03880">
    <property type="entry name" value="M28_QC_like"/>
    <property type="match status" value="1"/>
</dbReference>
<dbReference type="EC" id="2.3.2.5" evidence="4"/>
<dbReference type="GO" id="GO:0016603">
    <property type="term" value="F:glutaminyl-peptide cyclotransferase activity"/>
    <property type="evidence" value="ECO:0007669"/>
    <property type="project" value="UniProtKB-EC"/>
</dbReference>
<sequence>MHLVRSLQMKAYTYIQLIRNFRQRSSNFIRNLLFPKTICNLGVSFEVEDLVPYYVEELSDNDFYSLNFLSDVSHLKEAVKQILIPRVVGTNGHEKVRQYIIKSLRDLEWSVELHKFHDKVPILGQLQFQNIIATLNPNADRYLVLSCHYDSKYMGHLQFLGATDSAVPCAMLLNLAEVLKTNLAAFRNTPLSLMLIFFDGEEAFEEWLPEDSLYGSRRLARKWEVEGFLDKIDMLMLLDLLGSPDPTFYNFFSNTESWYSRLLSLEERLAKTGFSTYDNSSISQLQPLRYFQARTLRSASPQDDHTPFLKHGVPILHIIPIPFPPFWHTIQDNESVIDYVTTENLARIVRLFTMQYLLTGTAKKI</sequence>
<accession>A0A1A9UM43</accession>
<dbReference type="FunFam" id="3.40.630.10:FF:000029">
    <property type="entry name" value="Glutaminyl-peptide cyclotransferase"/>
    <property type="match status" value="1"/>
</dbReference>
<evidence type="ECO:0000256" key="12">
    <source>
        <dbReference type="ARBA" id="ARBA00057903"/>
    </source>
</evidence>
<keyword evidence="8" id="KW-0479">Metal-binding</keyword>
<comment type="catalytic activity">
    <reaction evidence="1">
        <text>N-terminal L-glutaminyl-[peptide] = N-terminal 5-oxo-L-prolyl-[peptide] + NH4(+)</text>
        <dbReference type="Rhea" id="RHEA:23652"/>
        <dbReference type="Rhea" id="RHEA-COMP:11736"/>
        <dbReference type="Rhea" id="RHEA-COMP:11846"/>
        <dbReference type="ChEBI" id="CHEBI:28938"/>
        <dbReference type="ChEBI" id="CHEBI:64722"/>
        <dbReference type="ChEBI" id="CHEBI:87215"/>
        <dbReference type="EC" id="2.3.2.5"/>
    </reaction>
</comment>
<evidence type="ECO:0000256" key="2">
    <source>
        <dbReference type="ARBA" id="ARBA00004613"/>
    </source>
</evidence>
<keyword evidence="11" id="KW-0012">Acyltransferase</keyword>
<dbReference type="InterPro" id="IPR040234">
    <property type="entry name" value="QC/QCL"/>
</dbReference>
<organism evidence="14 15">
    <name type="scientific">Glossina austeni</name>
    <name type="common">Savannah tsetse fly</name>
    <dbReference type="NCBI Taxonomy" id="7395"/>
    <lineage>
        <taxon>Eukaryota</taxon>
        <taxon>Metazoa</taxon>
        <taxon>Ecdysozoa</taxon>
        <taxon>Arthropoda</taxon>
        <taxon>Hexapoda</taxon>
        <taxon>Insecta</taxon>
        <taxon>Pterygota</taxon>
        <taxon>Neoptera</taxon>
        <taxon>Endopterygota</taxon>
        <taxon>Diptera</taxon>
        <taxon>Brachycera</taxon>
        <taxon>Muscomorpha</taxon>
        <taxon>Hippoboscoidea</taxon>
        <taxon>Glossinidae</taxon>
        <taxon>Glossina</taxon>
    </lineage>
</organism>
<keyword evidence="15" id="KW-1185">Reference proteome</keyword>
<evidence type="ECO:0000313" key="14">
    <source>
        <dbReference type="EnsemblMetazoa" id="GAUT008981-PA"/>
    </source>
</evidence>
<evidence type="ECO:0000256" key="10">
    <source>
        <dbReference type="ARBA" id="ARBA00023157"/>
    </source>
</evidence>
<evidence type="ECO:0000256" key="1">
    <source>
        <dbReference type="ARBA" id="ARBA00000001"/>
    </source>
</evidence>
<dbReference type="PANTHER" id="PTHR12283:SF6">
    <property type="entry name" value="GLUTAMINYL-PEPTIDE CYCLOTRANSFERASE-RELATED"/>
    <property type="match status" value="1"/>
</dbReference>
<keyword evidence="6" id="KW-0964">Secreted</keyword>
<evidence type="ECO:0000256" key="7">
    <source>
        <dbReference type="ARBA" id="ARBA00022679"/>
    </source>
</evidence>
<comment type="subcellular location">
    <subcellularLocation>
        <location evidence="2">Secreted</location>
    </subcellularLocation>
</comment>
<dbReference type="SUPFAM" id="SSF53187">
    <property type="entry name" value="Zn-dependent exopeptidases"/>
    <property type="match status" value="1"/>
</dbReference>
<dbReference type="AlphaFoldDB" id="A0A1A9UM43"/>
<dbReference type="PANTHER" id="PTHR12283">
    <property type="entry name" value="GLUTAMINYL-PEPTIDE CYCLOTRANSFERASE"/>
    <property type="match status" value="1"/>
</dbReference>
<evidence type="ECO:0000256" key="6">
    <source>
        <dbReference type="ARBA" id="ARBA00022525"/>
    </source>
</evidence>
<dbReference type="GO" id="GO:0008270">
    <property type="term" value="F:zinc ion binding"/>
    <property type="evidence" value="ECO:0007669"/>
    <property type="project" value="TreeGrafter"/>
</dbReference>
<dbReference type="VEuPathDB" id="VectorBase:GAUT008981"/>
<reference evidence="14" key="1">
    <citation type="submission" date="2020-05" db="UniProtKB">
        <authorList>
            <consortium name="EnsemblMetazoa"/>
        </authorList>
    </citation>
    <scope>IDENTIFICATION</scope>
    <source>
        <strain evidence="14">TTRI</strain>
    </source>
</reference>
<keyword evidence="10" id="KW-1015">Disulfide bond</keyword>
<dbReference type="Proteomes" id="UP000078200">
    <property type="component" value="Unassembled WGS sequence"/>
</dbReference>
<evidence type="ECO:0000256" key="11">
    <source>
        <dbReference type="ARBA" id="ARBA00023315"/>
    </source>
</evidence>
<keyword evidence="9" id="KW-0862">Zinc</keyword>
<dbReference type="InterPro" id="IPR007484">
    <property type="entry name" value="Peptidase_M28"/>
</dbReference>
<dbReference type="Gene3D" id="3.40.630.10">
    <property type="entry name" value="Zn peptidases"/>
    <property type="match status" value="1"/>
</dbReference>
<comment type="function">
    <text evidence="12">Acts as a glutaminyl-peptide cyclotransferase. Responsible for the biosynthesis of pyroglutamyl peptides. Might be more efficient in the conversion of tri and tetrapeptides in vitro. Might have a relative preference for substrates containing hydrophobic amino acids in vitro.</text>
</comment>
<evidence type="ECO:0000313" key="15">
    <source>
        <dbReference type="Proteomes" id="UP000078200"/>
    </source>
</evidence>
<feature type="domain" description="Peptidase M28" evidence="13">
    <location>
        <begin position="130"/>
        <end position="351"/>
    </location>
</feature>
<evidence type="ECO:0000256" key="3">
    <source>
        <dbReference type="ARBA" id="ARBA00006014"/>
    </source>
</evidence>
<keyword evidence="7" id="KW-0808">Transferase</keyword>
<proteinExistence type="inferred from homology"/>
<dbReference type="Pfam" id="PF04389">
    <property type="entry name" value="Peptidase_M28"/>
    <property type="match status" value="1"/>
</dbReference>
<protein>
    <recommendedName>
        <fullName evidence="5">Glutaminyl-peptide cyclotransferase</fullName>
        <ecNumber evidence="4">2.3.2.5</ecNumber>
    </recommendedName>
</protein>
<evidence type="ECO:0000256" key="5">
    <source>
        <dbReference type="ARBA" id="ARBA00016861"/>
    </source>
</evidence>
<comment type="similarity">
    <text evidence="3">Belongs to the glutaminyl-peptide cyclotransferase family.</text>
</comment>
<evidence type="ECO:0000256" key="8">
    <source>
        <dbReference type="ARBA" id="ARBA00022723"/>
    </source>
</evidence>
<dbReference type="EnsemblMetazoa" id="GAUT008981-RA">
    <property type="protein sequence ID" value="GAUT008981-PA"/>
    <property type="gene ID" value="GAUT008981"/>
</dbReference>
<dbReference type="STRING" id="7395.A0A1A9UM43"/>